<dbReference type="AlphaFoldDB" id="A0A7Y6K7L3"/>
<sequence length="160" mass="16794">MRFYSSVNALLATVHSKMVRPRSVTITTTRCKSLRALFLRGALATEAGKDVPGTQYIAGWPFISTSAGPDPAPRRRARTARSHPGVAAVVRLDADAGGDADGEGDGNAEADSGVSSPTAGRPKPASRYCSEMPSPNVTTLIWFSQGTLEQVVRTGGSIGY</sequence>
<feature type="region of interest" description="Disordered" evidence="1">
    <location>
        <begin position="67"/>
        <end position="131"/>
    </location>
</feature>
<dbReference type="RefSeq" id="WP_176111553.1">
    <property type="nucleotide sequence ID" value="NZ_JAALDK010000002.1"/>
</dbReference>
<dbReference type="EMBL" id="JAALDK010000002">
    <property type="protein sequence ID" value="NUY05079.1"/>
    <property type="molecule type" value="Genomic_DNA"/>
</dbReference>
<evidence type="ECO:0000313" key="3">
    <source>
        <dbReference type="Proteomes" id="UP000594380"/>
    </source>
</evidence>
<feature type="compositionally biased region" description="Acidic residues" evidence="1">
    <location>
        <begin position="96"/>
        <end position="108"/>
    </location>
</feature>
<dbReference type="Proteomes" id="UP000594380">
    <property type="component" value="Unassembled WGS sequence"/>
</dbReference>
<protein>
    <submittedName>
        <fullName evidence="2">Uncharacterized protein</fullName>
    </submittedName>
</protein>
<gene>
    <name evidence="2" type="ORF">G5S42_36520</name>
</gene>
<evidence type="ECO:0000313" key="2">
    <source>
        <dbReference type="EMBL" id="NUY05079.1"/>
    </source>
</evidence>
<accession>A0A7Y6K7L3</accession>
<name>A0A7Y6K7L3_9BURK</name>
<comment type="caution">
    <text evidence="2">The sequence shown here is derived from an EMBL/GenBank/DDBJ whole genome shotgun (WGS) entry which is preliminary data.</text>
</comment>
<feature type="compositionally biased region" description="Low complexity" evidence="1">
    <location>
        <begin position="82"/>
        <end position="95"/>
    </location>
</feature>
<proteinExistence type="predicted"/>
<organism evidence="2 3">
    <name type="scientific">Paraburkholderia youngii</name>
    <dbReference type="NCBI Taxonomy" id="2782701"/>
    <lineage>
        <taxon>Bacteria</taxon>
        <taxon>Pseudomonadati</taxon>
        <taxon>Pseudomonadota</taxon>
        <taxon>Betaproteobacteria</taxon>
        <taxon>Burkholderiales</taxon>
        <taxon>Burkholderiaceae</taxon>
        <taxon>Paraburkholderia</taxon>
    </lineage>
</organism>
<evidence type="ECO:0000256" key="1">
    <source>
        <dbReference type="SAM" id="MobiDB-lite"/>
    </source>
</evidence>
<reference evidence="2 3" key="1">
    <citation type="submission" date="2020-02" db="EMBL/GenBank/DDBJ databases">
        <title>Paraburkholderia simonii sp. nov. and Paraburkholderia youngii sp. nov. Brazilian and Mexican Mimosa-associated rhizobia.</title>
        <authorList>
            <person name="Mavima L."/>
            <person name="Beukes C.W."/>
            <person name="Chan W.Y."/>
            <person name="Palmer M."/>
            <person name="De Meyer S.E."/>
            <person name="James E.K."/>
            <person name="Venter S.N."/>
            <person name="Steenkamp E.T."/>
        </authorList>
    </citation>
    <scope>NUCLEOTIDE SEQUENCE [LARGE SCALE GENOMIC DNA]</scope>
    <source>
        <strain evidence="2 3">JPY169</strain>
    </source>
</reference>
<dbReference type="GeneID" id="301105858"/>